<sequence>MNPVATESDAAETDGSIETFLSEYCINCHSVDDPGGEREFETLDLQSIDDDAFVLTQDIIDQLTLGHMPPEDAEQPSDDVRRVVIDALTKQLHQRRSMSTSTGGQTVLRRLSKREYLATIADLFEMDMSMFDPTVGFPRDNTVEHLDNIGDSLVMSSYLLEKYLDAADQIIEKVFQNESQPEEQSWHFDDRFVTQQELSIAHRKAFNYRYMCLYDCPLADKPEGAYGSVRAFEHGVPHDGIYEIRVRAQALHRDSPYDLDRLRIDLNEKFRLGIRPGNIETGELHVVQPIQPLLAETVVEDNELKWYTFEIPLDRGYTPRFTFENGMDGMRSLHTRFHRIYKDMLPPEARGGRGIVAGRNAMLKFGKMPQIRIHEISIRGPLKQDWPRTPLASVLPDGTFVEDNLQSVLKRFASKAFRRPVTDDELDRLIAIYQTRRRHGRPEFEAMKDTLKSVLCSPAFLYFHPECEPGSDRLSSHAVAERLSYFLTGSMPDASLRKRAGRGAFDDQTLVSETRRLLNSNRLDGFVEGFVDAWLGLRSLGEMPPDRNQFWQYYASDLETDMKLESQLFLRHTIENDLPVTEWLSADYSFLNRDLARLYGELDQVPPQNATRFRQVRFSDPRRGGLLGQAGILTVSANGIETSPVVRGVWMLENVLGTPPPPPPDDVPAIDPDVRGAKGIRDLLAKHRTLDACNQCHRKIDPLGFALECYDAIGRVRNRYPNRSPIDTSGKLPGGESFEGPSDLKHVLLEQKEFFARAFTTKLLAYALGRRIEPEDRATIDEILVDLKDQDYPTRQIIERVVTSDAFARR</sequence>
<evidence type="ECO:0000313" key="7">
    <source>
        <dbReference type="Proteomes" id="UP001239462"/>
    </source>
</evidence>
<dbReference type="Pfam" id="PF07626">
    <property type="entry name" value="PSD3"/>
    <property type="match status" value="1"/>
</dbReference>
<feature type="domain" description="DUF1585" evidence="1">
    <location>
        <begin position="735"/>
        <end position="807"/>
    </location>
</feature>
<name>A0ABT7PDG7_9BACT</name>
<feature type="domain" description="DUF1595" evidence="5">
    <location>
        <begin position="406"/>
        <end position="463"/>
    </location>
</feature>
<gene>
    <name evidence="6" type="ORF">QTN89_03760</name>
</gene>
<dbReference type="Proteomes" id="UP001239462">
    <property type="component" value="Unassembled WGS sequence"/>
</dbReference>
<accession>A0ABT7PDG7</accession>
<dbReference type="Pfam" id="PF07627">
    <property type="entry name" value="PSCyt3"/>
    <property type="match status" value="1"/>
</dbReference>
<dbReference type="Pfam" id="PF07637">
    <property type="entry name" value="PSD5"/>
    <property type="match status" value="1"/>
</dbReference>
<dbReference type="InterPro" id="IPR013043">
    <property type="entry name" value="DUF1595"/>
</dbReference>
<reference evidence="6 7" key="1">
    <citation type="submission" date="2023-06" db="EMBL/GenBank/DDBJ databases">
        <title>Roseiconus lacunae JC819 isolated from Gulf of Mannar region, Tamil Nadu.</title>
        <authorList>
            <person name="Pk S."/>
            <person name="Ch S."/>
            <person name="Ch V.R."/>
        </authorList>
    </citation>
    <scope>NUCLEOTIDE SEQUENCE [LARGE SCALE GENOMIC DNA]</scope>
    <source>
        <strain evidence="6 7">JC819</strain>
    </source>
</reference>
<comment type="caution">
    <text evidence="6">The sequence shown here is derived from an EMBL/GenBank/DDBJ whole genome shotgun (WGS) entry which is preliminary data.</text>
</comment>
<dbReference type="InterPro" id="IPR013039">
    <property type="entry name" value="DUF1588"/>
</dbReference>
<evidence type="ECO:0000259" key="3">
    <source>
        <dbReference type="Pfam" id="PF07627"/>
    </source>
</evidence>
<evidence type="ECO:0000259" key="2">
    <source>
        <dbReference type="Pfam" id="PF07626"/>
    </source>
</evidence>
<protein>
    <submittedName>
        <fullName evidence="6">DUF1592 domain-containing protein</fullName>
    </submittedName>
</protein>
<evidence type="ECO:0000313" key="6">
    <source>
        <dbReference type="EMBL" id="MDM4014534.1"/>
    </source>
</evidence>
<evidence type="ECO:0000259" key="5">
    <source>
        <dbReference type="Pfam" id="PF07637"/>
    </source>
</evidence>
<proteinExistence type="predicted"/>
<evidence type="ECO:0000259" key="1">
    <source>
        <dbReference type="Pfam" id="PF07624"/>
    </source>
</evidence>
<feature type="domain" description="DUF1592" evidence="4">
    <location>
        <begin position="474"/>
        <end position="600"/>
    </location>
</feature>
<dbReference type="Pfam" id="PF07624">
    <property type="entry name" value="PSD2"/>
    <property type="match status" value="1"/>
</dbReference>
<dbReference type="InterPro" id="IPR011478">
    <property type="entry name" value="DUF1585"/>
</dbReference>
<dbReference type="InterPro" id="IPR013036">
    <property type="entry name" value="DUF1587"/>
</dbReference>
<dbReference type="EMBL" id="JASZZN010000002">
    <property type="protein sequence ID" value="MDM4014534.1"/>
    <property type="molecule type" value="Genomic_DNA"/>
</dbReference>
<dbReference type="InterPro" id="IPR013042">
    <property type="entry name" value="DUF1592"/>
</dbReference>
<feature type="domain" description="DUF1587" evidence="2">
    <location>
        <begin position="109"/>
        <end position="175"/>
    </location>
</feature>
<dbReference type="Pfam" id="PF07631">
    <property type="entry name" value="PSD4"/>
    <property type="match status" value="1"/>
</dbReference>
<keyword evidence="7" id="KW-1185">Reference proteome</keyword>
<evidence type="ECO:0000259" key="4">
    <source>
        <dbReference type="Pfam" id="PF07631"/>
    </source>
</evidence>
<feature type="domain" description="DUF1588" evidence="3">
    <location>
        <begin position="623"/>
        <end position="719"/>
    </location>
</feature>
<dbReference type="RefSeq" id="WP_289162245.1">
    <property type="nucleotide sequence ID" value="NZ_JASZZN010000002.1"/>
</dbReference>
<organism evidence="6 7">
    <name type="scientific">Roseiconus lacunae</name>
    <dbReference type="NCBI Taxonomy" id="2605694"/>
    <lineage>
        <taxon>Bacteria</taxon>
        <taxon>Pseudomonadati</taxon>
        <taxon>Planctomycetota</taxon>
        <taxon>Planctomycetia</taxon>
        <taxon>Pirellulales</taxon>
        <taxon>Pirellulaceae</taxon>
        <taxon>Roseiconus</taxon>
    </lineage>
</organism>